<reference evidence="2 3" key="1">
    <citation type="submission" date="2013-01" db="EMBL/GenBank/DDBJ databases">
        <title>Whole genome shotgun sequence of Gordonia soli NBRC 108243.</title>
        <authorList>
            <person name="Isaki-Nakamura S."/>
            <person name="Hosoyama A."/>
            <person name="Tsuchikane K."/>
            <person name="Ando Y."/>
            <person name="Baba S."/>
            <person name="Ohji S."/>
            <person name="Hamada M."/>
            <person name="Tamura T."/>
            <person name="Yamazoe A."/>
            <person name="Yamazaki S."/>
            <person name="Fujita N."/>
        </authorList>
    </citation>
    <scope>NUCLEOTIDE SEQUENCE [LARGE SCALE GENOMIC DNA]</scope>
    <source>
        <strain evidence="2 3">NBRC 108243</strain>
    </source>
</reference>
<sequence>MTTTHAQTTSHPGSTDTFASPRTDLRVARERQPDAESVSAELGDSAVASPSADLRQGGPDGPRGSVDTRFLTPQSPRWTNDGTADWLPGRVAGLTYTEVPGTARLVLHNGGPVDVGVLSTPRLPRTDGTELTVIAAGASESLPAAGYHILQREMVDGHPVLVGQIWQDEDGPVMTVDGPVSGEIDIAAIDSANRFWTPGDADFGGPEMPDLEFRDPFAAGLYVTADGGEVAVHNRGDQQIAVLTIGSDGPRDLLLIAPEDTAPLPAGDLVAYVQGERLDGVPVLYGVLWIAGGRMMPSVLPLPGRREFLDYRYLTPWSSDWDCGYPDQLHLDAELDEVTYQYRAGAESITVRNDGHMWIAVLHNSGDDRRITEVAPGGRASFPVSPDADRGQVFSMVGERVDSTPGRTARIDADGEVAPGSPGRPGTPTNYGSVVIMLGAVVYSAIPKKNLYLAWSDRRRRWARR</sequence>
<dbReference type="AlphaFoldDB" id="M0QLZ5"/>
<feature type="region of interest" description="Disordered" evidence="1">
    <location>
        <begin position="402"/>
        <end position="427"/>
    </location>
</feature>
<evidence type="ECO:0000313" key="2">
    <source>
        <dbReference type="EMBL" id="GAC68402.1"/>
    </source>
</evidence>
<dbReference type="RefSeq" id="WP_007620531.1">
    <property type="nucleotide sequence ID" value="NZ_BANX01000015.1"/>
</dbReference>
<dbReference type="OrthoDB" id="4374885at2"/>
<dbReference type="eggNOG" id="ENOG5030HW3">
    <property type="taxonomic scope" value="Bacteria"/>
</dbReference>
<feature type="region of interest" description="Disordered" evidence="1">
    <location>
        <begin position="1"/>
        <end position="82"/>
    </location>
</feature>
<evidence type="ECO:0000313" key="3">
    <source>
        <dbReference type="Proteomes" id="UP000011666"/>
    </source>
</evidence>
<gene>
    <name evidence="2" type="ORF">GS4_15_00530</name>
</gene>
<protein>
    <submittedName>
        <fullName evidence="2">Uncharacterized protein</fullName>
    </submittedName>
</protein>
<name>M0QLZ5_9ACTN</name>
<dbReference type="EMBL" id="BANX01000015">
    <property type="protein sequence ID" value="GAC68402.1"/>
    <property type="molecule type" value="Genomic_DNA"/>
</dbReference>
<feature type="compositionally biased region" description="Polar residues" evidence="1">
    <location>
        <begin position="1"/>
        <end position="20"/>
    </location>
</feature>
<evidence type="ECO:0000256" key="1">
    <source>
        <dbReference type="SAM" id="MobiDB-lite"/>
    </source>
</evidence>
<comment type="caution">
    <text evidence="2">The sequence shown here is derived from an EMBL/GenBank/DDBJ whole genome shotgun (WGS) entry which is preliminary data.</text>
</comment>
<feature type="compositionally biased region" description="Polar residues" evidence="1">
    <location>
        <begin position="71"/>
        <end position="82"/>
    </location>
</feature>
<accession>M0QLZ5</accession>
<organism evidence="2 3">
    <name type="scientific">Gordonia soli NBRC 108243</name>
    <dbReference type="NCBI Taxonomy" id="1223545"/>
    <lineage>
        <taxon>Bacteria</taxon>
        <taxon>Bacillati</taxon>
        <taxon>Actinomycetota</taxon>
        <taxon>Actinomycetes</taxon>
        <taxon>Mycobacteriales</taxon>
        <taxon>Gordoniaceae</taxon>
        <taxon>Gordonia</taxon>
    </lineage>
</organism>
<keyword evidence="3" id="KW-1185">Reference proteome</keyword>
<dbReference type="Proteomes" id="UP000011666">
    <property type="component" value="Unassembled WGS sequence"/>
</dbReference>
<feature type="compositionally biased region" description="Basic and acidic residues" evidence="1">
    <location>
        <begin position="23"/>
        <end position="34"/>
    </location>
</feature>
<proteinExistence type="predicted"/>